<dbReference type="AlphaFoldDB" id="A0A2U9IGV2"/>
<evidence type="ECO:0000259" key="4">
    <source>
        <dbReference type="PROSITE" id="PS51643"/>
    </source>
</evidence>
<dbReference type="OrthoDB" id="34771at2157"/>
<keyword evidence="1" id="KW-0479">Metal-binding</keyword>
<keyword evidence="2" id="KW-0378">Hydrolase</keyword>
<evidence type="ECO:0000256" key="2">
    <source>
        <dbReference type="ARBA" id="ARBA00022801"/>
    </source>
</evidence>
<dbReference type="Pfam" id="PF18019">
    <property type="entry name" value="Cas3_HD"/>
    <property type="match status" value="1"/>
</dbReference>
<dbReference type="PROSITE" id="PS51643">
    <property type="entry name" value="HD_CAS3"/>
    <property type="match status" value="1"/>
</dbReference>
<keyword evidence="3" id="KW-0051">Antiviral defense</keyword>
<dbReference type="InterPro" id="IPR038257">
    <property type="entry name" value="CRISPR-assoc_Cas3_HD_sf"/>
</dbReference>
<name>A0A2U9IGV2_9CREN</name>
<dbReference type="EMBL" id="CP029289">
    <property type="protein sequence ID" value="AWR95229.1"/>
    <property type="molecule type" value="Genomic_DNA"/>
</dbReference>
<dbReference type="GO" id="GO:0046872">
    <property type="term" value="F:metal ion binding"/>
    <property type="evidence" value="ECO:0007669"/>
    <property type="project" value="UniProtKB-KW"/>
</dbReference>
<evidence type="ECO:0000256" key="1">
    <source>
        <dbReference type="ARBA" id="ARBA00022723"/>
    </source>
</evidence>
<dbReference type="KEGG" id="abri:DFR85_12095"/>
<dbReference type="RefSeq" id="WP_110271110.1">
    <property type="nucleotide sequence ID" value="NZ_CP029289.2"/>
</dbReference>
<sequence length="235" mass="27463">MKPCAFSNQTLIDHSKGAVNKVEKIFNNQYFIVASKRLSKIYDIDWKQLKKLTIFLTAFHDIGKAAEYYQRQFDDECKPIGKTTTFIYHEIGGSVFLFKNNWNNEIIKFWSVLTIMNHLNAIRGIHTISEVNLRKEMLYLKKYGEVLINEFDRDMEGIIDGKLNVNDYEMRDFQLMVEWLKAFSMKKNIAKGYIFLLAPLIVGDNLDSNEQRSVDEGSKAKSRFIKSLEEMENES</sequence>
<dbReference type="CDD" id="cd10013">
    <property type="entry name" value="Cas3''_I"/>
    <property type="match status" value="1"/>
</dbReference>
<dbReference type="GO" id="GO:0051607">
    <property type="term" value="P:defense response to virus"/>
    <property type="evidence" value="ECO:0007669"/>
    <property type="project" value="UniProtKB-KW"/>
</dbReference>
<reference evidence="5 6" key="1">
    <citation type="submission" date="2018-05" db="EMBL/GenBank/DDBJ databases">
        <title>Complete Genome Sequences of Extremely Thermoacidophilic, Metal-Mobilizing Type-Strain Members of the Archaeal Family Sulfolobaceae: Acidianus brierleyi DSM-1651T, Acidianus sulfidivorans DSM-18786T, Metallosphaera hakonensis DSM-7519T, and Metallosphaera prunae DSM-10039T.</title>
        <authorList>
            <person name="Counts J.A."/>
            <person name="Kelly R.M."/>
        </authorList>
    </citation>
    <scope>NUCLEOTIDE SEQUENCE [LARGE SCALE GENOMIC DNA]</scope>
    <source>
        <strain evidence="5 6">DSM 1651</strain>
    </source>
</reference>
<feature type="domain" description="HD Cas3-type" evidence="4">
    <location>
        <begin position="4"/>
        <end position="206"/>
    </location>
</feature>
<dbReference type="GO" id="GO:0016787">
    <property type="term" value="F:hydrolase activity"/>
    <property type="evidence" value="ECO:0007669"/>
    <property type="project" value="UniProtKB-KW"/>
</dbReference>
<dbReference type="InterPro" id="IPR006483">
    <property type="entry name" value="CRISPR-assoc_Cas3_HD"/>
</dbReference>
<evidence type="ECO:0000313" key="6">
    <source>
        <dbReference type="Proteomes" id="UP000248044"/>
    </source>
</evidence>
<proteinExistence type="predicted"/>
<keyword evidence="6" id="KW-1185">Reference proteome</keyword>
<organism evidence="5 6">
    <name type="scientific">Acidianus brierleyi</name>
    <dbReference type="NCBI Taxonomy" id="41673"/>
    <lineage>
        <taxon>Archaea</taxon>
        <taxon>Thermoproteota</taxon>
        <taxon>Thermoprotei</taxon>
        <taxon>Sulfolobales</taxon>
        <taxon>Sulfolobaceae</taxon>
        <taxon>Acidianus</taxon>
    </lineage>
</organism>
<dbReference type="GeneID" id="36832909"/>
<dbReference type="Proteomes" id="UP000248044">
    <property type="component" value="Chromosome"/>
</dbReference>
<dbReference type="Gene3D" id="1.10.3210.30">
    <property type="match status" value="1"/>
</dbReference>
<accession>A0A2U9IGV2</accession>
<evidence type="ECO:0000313" key="5">
    <source>
        <dbReference type="EMBL" id="AWR95229.1"/>
    </source>
</evidence>
<protein>
    <recommendedName>
        <fullName evidence="4">HD Cas3-type domain-containing protein</fullName>
    </recommendedName>
</protein>
<evidence type="ECO:0000256" key="3">
    <source>
        <dbReference type="ARBA" id="ARBA00023118"/>
    </source>
</evidence>
<gene>
    <name evidence="5" type="ORF">DFR85_12095</name>
</gene>